<dbReference type="Proteomes" id="UP001063166">
    <property type="component" value="Unassembled WGS sequence"/>
</dbReference>
<comment type="subcellular location">
    <subcellularLocation>
        <location evidence="1 8">Nucleus</location>
        <location evidence="1 8">Nucleolus</location>
    </subcellularLocation>
</comment>
<evidence type="ECO:0000256" key="8">
    <source>
        <dbReference type="RuleBase" id="RU367065"/>
    </source>
</evidence>
<dbReference type="GO" id="GO:0045943">
    <property type="term" value="P:positive regulation of transcription by RNA polymerase I"/>
    <property type="evidence" value="ECO:0007669"/>
    <property type="project" value="TreeGrafter"/>
</dbReference>
<evidence type="ECO:0000256" key="5">
    <source>
        <dbReference type="ARBA" id="ARBA00022552"/>
    </source>
</evidence>
<keyword evidence="7 8" id="KW-0687">Ribonucleoprotein</keyword>
<dbReference type="GO" id="GO:0034455">
    <property type="term" value="C:t-UTP complex"/>
    <property type="evidence" value="ECO:0007669"/>
    <property type="project" value="TreeGrafter"/>
</dbReference>
<dbReference type="InterPro" id="IPR040191">
    <property type="entry name" value="UTP10"/>
</dbReference>
<evidence type="ECO:0000256" key="1">
    <source>
        <dbReference type="ARBA" id="ARBA00004604"/>
    </source>
</evidence>
<reference evidence="10" key="1">
    <citation type="submission" date="2022-07" db="EMBL/GenBank/DDBJ databases">
        <title>The genome of Lyophyllum shimeji provides insight into the initial evolution of ectomycorrhizal fungal genome.</title>
        <authorList>
            <person name="Kobayashi Y."/>
            <person name="Shibata T."/>
            <person name="Hirakawa H."/>
            <person name="Shigenobu S."/>
            <person name="Nishiyama T."/>
            <person name="Yamada A."/>
            <person name="Hasebe M."/>
            <person name="Kawaguchi M."/>
        </authorList>
    </citation>
    <scope>NUCLEOTIDE SEQUENCE</scope>
    <source>
        <strain evidence="10">AT787</strain>
    </source>
</reference>
<name>A0A9P3PZ55_LYOSH</name>
<dbReference type="PANTHER" id="PTHR13457:SF1">
    <property type="entry name" value="HEAT REPEAT-CONTAINING PROTEIN 1"/>
    <property type="match status" value="1"/>
</dbReference>
<evidence type="ECO:0000313" key="10">
    <source>
        <dbReference type="EMBL" id="GLB44223.1"/>
    </source>
</evidence>
<proteinExistence type="inferred from homology"/>
<dbReference type="EMBL" id="BRPK01000016">
    <property type="protein sequence ID" value="GLB44223.1"/>
    <property type="molecule type" value="Genomic_DNA"/>
</dbReference>
<dbReference type="GO" id="GO:0030515">
    <property type="term" value="F:snoRNA binding"/>
    <property type="evidence" value="ECO:0007669"/>
    <property type="project" value="TreeGrafter"/>
</dbReference>
<evidence type="ECO:0000256" key="3">
    <source>
        <dbReference type="ARBA" id="ARBA00015399"/>
    </source>
</evidence>
<dbReference type="GO" id="GO:0032040">
    <property type="term" value="C:small-subunit processome"/>
    <property type="evidence" value="ECO:0007669"/>
    <property type="project" value="TreeGrafter"/>
</dbReference>
<dbReference type="Pfam" id="PF08146">
    <property type="entry name" value="BP28CT"/>
    <property type="match status" value="1"/>
</dbReference>
<dbReference type="OrthoDB" id="31183at2759"/>
<dbReference type="GO" id="GO:0030686">
    <property type="term" value="C:90S preribosome"/>
    <property type="evidence" value="ECO:0007669"/>
    <property type="project" value="TreeGrafter"/>
</dbReference>
<dbReference type="InterPro" id="IPR056473">
    <property type="entry name" value="HEAT_Utp10/HEAT1"/>
</dbReference>
<evidence type="ECO:0000259" key="9">
    <source>
        <dbReference type="SMART" id="SM01036"/>
    </source>
</evidence>
<protein>
    <recommendedName>
        <fullName evidence="3 8">U3 small nucleolar RNA-associated protein 10</fullName>
    </recommendedName>
</protein>
<evidence type="ECO:0000256" key="7">
    <source>
        <dbReference type="ARBA" id="ARBA00023274"/>
    </source>
</evidence>
<dbReference type="Pfam" id="PF23243">
    <property type="entry name" value="HEAT_HEATR1"/>
    <property type="match status" value="1"/>
</dbReference>
<dbReference type="PANTHER" id="PTHR13457">
    <property type="entry name" value="BAP28"/>
    <property type="match status" value="1"/>
</dbReference>
<dbReference type="Pfam" id="PF12397">
    <property type="entry name" value="U3snoRNP10"/>
    <property type="match status" value="1"/>
</dbReference>
<evidence type="ECO:0000256" key="6">
    <source>
        <dbReference type="ARBA" id="ARBA00023242"/>
    </source>
</evidence>
<organism evidence="10 11">
    <name type="scientific">Lyophyllum shimeji</name>
    <name type="common">Hon-shimeji</name>
    <name type="synonym">Tricholoma shimeji</name>
    <dbReference type="NCBI Taxonomy" id="47721"/>
    <lineage>
        <taxon>Eukaryota</taxon>
        <taxon>Fungi</taxon>
        <taxon>Dikarya</taxon>
        <taxon>Basidiomycota</taxon>
        <taxon>Agaricomycotina</taxon>
        <taxon>Agaricomycetes</taxon>
        <taxon>Agaricomycetidae</taxon>
        <taxon>Agaricales</taxon>
        <taxon>Tricholomatineae</taxon>
        <taxon>Lyophyllaceae</taxon>
        <taxon>Lyophyllum</taxon>
    </lineage>
</organism>
<dbReference type="InterPro" id="IPR016024">
    <property type="entry name" value="ARM-type_fold"/>
</dbReference>
<evidence type="ECO:0000256" key="2">
    <source>
        <dbReference type="ARBA" id="ARBA00010559"/>
    </source>
</evidence>
<comment type="similarity">
    <text evidence="2 8">Belongs to the HEATR1/UTP10 family.</text>
</comment>
<keyword evidence="4 8" id="KW-0690">Ribosome biogenesis</keyword>
<keyword evidence="11" id="KW-1185">Reference proteome</keyword>
<comment type="function">
    <text evidence="8">Involved in nucleolar processing of pre-18S ribosomal RNA.</text>
</comment>
<dbReference type="SMART" id="SM01036">
    <property type="entry name" value="BP28CT"/>
    <property type="match status" value="1"/>
</dbReference>
<dbReference type="InterPro" id="IPR022125">
    <property type="entry name" value="U3snoRNP10_N"/>
</dbReference>
<evidence type="ECO:0000313" key="11">
    <source>
        <dbReference type="Proteomes" id="UP001063166"/>
    </source>
</evidence>
<comment type="caution">
    <text evidence="10">The sequence shown here is derived from an EMBL/GenBank/DDBJ whole genome shotgun (WGS) entry which is preliminary data.</text>
</comment>
<dbReference type="InterPro" id="IPR012954">
    <property type="entry name" value="BP28_C_dom"/>
</dbReference>
<feature type="domain" description="BP28 C-terminal" evidence="9">
    <location>
        <begin position="1760"/>
        <end position="1895"/>
    </location>
</feature>
<keyword evidence="5 8" id="KW-0698">rRNA processing</keyword>
<sequence>MSSLAAQLAQNASLNAAILVDRSRRKAAESYLFTGREADQHDLESIYALGVNGLLQLASLNSALRKFEDQLFSEYAKSMDRTLLPLEANAELDAGISAFLALLGPYLMEAPTGKVLEWLVRRFRINEFNVESILSLFLPYHESPHFTKMISILHIKQNSTWSFLLPFKSAAQNLSRMALVTEMLRNSDVSRFVTSLLPSALKEGRPHRVLLAFNAACLHDFISRSQALDEGTVAYLLPALLVPLQQDLMVKDAILGSYVLLSALSQKCHISPAALSAVMGTMTTCAKQVDTKQYINALLAFCEPQDELECFSDRTIKAMLRISDIDEELRNASLWIGVEKILNPLLPGLIKRLDDERATSLLESILTAPKVPQIVVQRSALRLVGCAVVTDASPAVTSARRLLAIVQQRHPTAFQEAMDAISLEEDVEQETVDQLRISLTVVPRTQHTDSKRAGSVDVVLASTNADPGVRTAAVNQWLMKLSRDSLASDEMESIHSALVARVQDTNQAVIDALYSHPQTLLPVFREAARTYIDRLSGVLSAPGAKPKRSLVRAHLTFLATHFCPANMSHMDSVFQRIMFPFLLFSKPRQHTAEVVWDIISSQKDSEVHEWLAGCAAIVAAEQGKDVSDGVGKIGSMNILVASQIARNILKSNHYSEHLDTLIAKLQDPNPHVKVLGYLITSALLRQLSGEHQVEAAHRVLDVISIEALAGMQDLPQTSDSSEVTDDMTLAKAVVAKPSSRSTLQRLQMAVVAFVPSIERPTGLVLDWVAGPSYSTSDNRGSRFVELIRRIYRLANFSSSVPVFTTNVLQTLFINLKGDAFAFLAGIWVSADGSQQDELPTVALRHAAAFLQAHAAEGDGVDFQTILPSLLVALHSRVADRRQAATVCISHMCELATRPFKTVYGFDTIYGKSENQLQYLDRDDLKKYVDALAEHQDHLVHDVDYINVFHQRHLGRSKGDKKRDSEYKHRVLCFITSHINAIALPAAQVALLKSVDAISDSAKAQILLPTIKTLVSSMKADSTNDMQSLVELAISCFDASVVKDLNEEGELWGVFISLIRASFTSAGPPVSRVVISRALERGLFPALSAERQITLVELLLDLGAQNAEIYAASKQVLGDLVEDVRLIVHILDSLQPASTTGVPRATKRMKTTGTSEDALSRLTLFVEVLGTRSLPGSLDLISHLLETLNRVLQSQSAAQGDVSYVEQLLMSAIENVANKVMEIPNLSPSVVRLDILVDLIRVADNPQTFHQALLLVANLARLAPDSVLHNVMPVFTFMGSNVFHRDDSYSFKVVQQTVDSIVPVMVSSLKRTHTEALDLYIGSRDFLRVFTDAANHVPRHRRTNFFAHLIDILGSEDFLPPVCMLLVEKAANRVVRQSAEEVQGSLSLPMSVLQHVSLSLQIRTLTSILRESQRLADRIIHPNMIQPTFLEVPADEEPASASATTLRRRAQALIIFVGNALKAPTPGSTASEEELSQLVAALISLATLDTGTIAEGKGGEICQAARATLNRALSVMAATDFVNGILSMMQSGDVLVQAGALDLLSERLPQVSEKTRRAVVPVIRKIIGAIVDLLTSSQANDTLTSAAFKALRYIGLSLCAGEESTVAETIPLILASIKGRKAAGPAMSALSPLPTKIGPRIIPYFREIISESVSIIREGTAGTLEDTYGVLLGLLTSIPTFWGRGELTQAVTVYVDHYASTSSSPPSVMLSLMKAIAKRAPADVLLPALIDMWPSVKVSPQAERFVAYFDVLARALRSAARPAVLEQLRSLFKVFLECFDLVKDSVADAQTQAIIAFQEVVVKLNEAAFRPLFRRLYDWAFAASTDDAARKITFCHVYIALLDFFKGLMNPYMSFLLSPIVECLKSFSAGSADNHALWVGVIQVLTKSLTYDDGAFWRDDKLRQMTSPLIQQVAVCVKLSTAEGKSLFQDCLVALVESVTDDMLLKSINLGILMHTRSEDVRSRLFALACSEKLWRVHGGKLLGFVAETTTFIAECAEDENDMVVRESVRLKDAVESVAGNISGL</sequence>
<keyword evidence="6 8" id="KW-0539">Nucleus</keyword>
<accession>A0A9P3PZ55</accession>
<dbReference type="GO" id="GO:0000462">
    <property type="term" value="P:maturation of SSU-rRNA from tricistronic rRNA transcript (SSU-rRNA, 5.8S rRNA, LSU-rRNA)"/>
    <property type="evidence" value="ECO:0007669"/>
    <property type="project" value="TreeGrafter"/>
</dbReference>
<comment type="subunit">
    <text evidence="8">Component of the ribosomal small subunit (SSU) processome.</text>
</comment>
<evidence type="ECO:0000256" key="4">
    <source>
        <dbReference type="ARBA" id="ARBA00022517"/>
    </source>
</evidence>
<dbReference type="SUPFAM" id="SSF48371">
    <property type="entry name" value="ARM repeat"/>
    <property type="match status" value="2"/>
</dbReference>
<gene>
    <name evidence="10" type="primary">UTP10</name>
    <name evidence="10" type="ORF">LshimejAT787_1601530</name>
</gene>